<dbReference type="InterPro" id="IPR001584">
    <property type="entry name" value="Integrase_cat-core"/>
</dbReference>
<evidence type="ECO:0000313" key="2">
    <source>
        <dbReference type="EMBL" id="KAF4753594.1"/>
    </source>
</evidence>
<feature type="non-terminal residue" evidence="2">
    <location>
        <position position="1"/>
    </location>
</feature>
<gene>
    <name evidence="2" type="ORF">FOZ62_016502</name>
</gene>
<dbReference type="PANTHER" id="PTHR37984:SF12">
    <property type="entry name" value="RIBONUCLEASE H"/>
    <property type="match status" value="1"/>
</dbReference>
<dbReference type="SUPFAM" id="SSF53098">
    <property type="entry name" value="Ribonuclease H-like"/>
    <property type="match status" value="1"/>
</dbReference>
<accession>A0A7J6U768</accession>
<dbReference type="Proteomes" id="UP000574390">
    <property type="component" value="Unassembled WGS sequence"/>
</dbReference>
<dbReference type="Gene3D" id="3.30.420.10">
    <property type="entry name" value="Ribonuclease H-like superfamily/Ribonuclease H"/>
    <property type="match status" value="1"/>
</dbReference>
<name>A0A7J6U768_PEROL</name>
<proteinExistence type="predicted"/>
<feature type="domain" description="Integrase catalytic" evidence="1">
    <location>
        <begin position="83"/>
        <end position="244"/>
    </location>
</feature>
<dbReference type="InterPro" id="IPR041588">
    <property type="entry name" value="Integrase_H2C2"/>
</dbReference>
<dbReference type="InterPro" id="IPR036397">
    <property type="entry name" value="RNaseH_sf"/>
</dbReference>
<dbReference type="GO" id="GO:0003676">
    <property type="term" value="F:nucleic acid binding"/>
    <property type="evidence" value="ECO:0007669"/>
    <property type="project" value="InterPro"/>
</dbReference>
<feature type="non-terminal residue" evidence="2">
    <location>
        <position position="250"/>
    </location>
</feature>
<sequence>DTLFGKTTDPIVLPSRAAKPLWSRAHNLMCHPGSGSCYRRLSRHVIWHRMSRDIRTWTRACVICLKARRERQAKDTANKFRVKSLTPWQLVAIDYCGPYGQVQGRPSCLVATCAATNYVATVTVPDQTAKSFIHAATLLFNANGYPSILTFDSDRTFLSAEALSFLSAVGIQALCLPGYAVRVAWWERSHQLLHSCVRAALLDEPTPIKMQQLEAAISTATLAANETPRPQTKISPNQMMKANGFHMQPI</sequence>
<dbReference type="PANTHER" id="PTHR37984">
    <property type="entry name" value="PROTEIN CBG26694"/>
    <property type="match status" value="1"/>
</dbReference>
<dbReference type="EMBL" id="JABANM010001847">
    <property type="protein sequence ID" value="KAF4753594.1"/>
    <property type="molecule type" value="Genomic_DNA"/>
</dbReference>
<dbReference type="GO" id="GO:0015074">
    <property type="term" value="P:DNA integration"/>
    <property type="evidence" value="ECO:0007669"/>
    <property type="project" value="InterPro"/>
</dbReference>
<organism evidence="2 3">
    <name type="scientific">Perkinsus olseni</name>
    <name type="common">Perkinsus atlanticus</name>
    <dbReference type="NCBI Taxonomy" id="32597"/>
    <lineage>
        <taxon>Eukaryota</taxon>
        <taxon>Sar</taxon>
        <taxon>Alveolata</taxon>
        <taxon>Perkinsozoa</taxon>
        <taxon>Perkinsea</taxon>
        <taxon>Perkinsida</taxon>
        <taxon>Perkinsidae</taxon>
        <taxon>Perkinsus</taxon>
    </lineage>
</organism>
<dbReference type="AlphaFoldDB" id="A0A7J6U768"/>
<protein>
    <recommendedName>
        <fullName evidence="1">Integrase catalytic domain-containing protein</fullName>
    </recommendedName>
</protein>
<evidence type="ECO:0000259" key="1">
    <source>
        <dbReference type="PROSITE" id="PS50994"/>
    </source>
</evidence>
<dbReference type="PROSITE" id="PS50994">
    <property type="entry name" value="INTEGRASE"/>
    <property type="match status" value="1"/>
</dbReference>
<comment type="caution">
    <text evidence="2">The sequence shown here is derived from an EMBL/GenBank/DDBJ whole genome shotgun (WGS) entry which is preliminary data.</text>
</comment>
<reference evidence="2 3" key="1">
    <citation type="submission" date="2020-04" db="EMBL/GenBank/DDBJ databases">
        <title>Perkinsus olseni comparative genomics.</title>
        <authorList>
            <person name="Bogema D.R."/>
        </authorList>
    </citation>
    <scope>NUCLEOTIDE SEQUENCE [LARGE SCALE GENOMIC DNA]</scope>
    <source>
        <strain evidence="2">ATCC PRA-205</strain>
    </source>
</reference>
<dbReference type="Gene3D" id="1.10.340.70">
    <property type="match status" value="1"/>
</dbReference>
<evidence type="ECO:0000313" key="3">
    <source>
        <dbReference type="Proteomes" id="UP000574390"/>
    </source>
</evidence>
<dbReference type="Pfam" id="PF17921">
    <property type="entry name" value="Integrase_H2C2"/>
    <property type="match status" value="1"/>
</dbReference>
<dbReference type="InterPro" id="IPR012337">
    <property type="entry name" value="RNaseH-like_sf"/>
</dbReference>
<dbReference type="InterPro" id="IPR050951">
    <property type="entry name" value="Retrovirus_Pol_polyprotein"/>
</dbReference>